<feature type="binding site" evidence="2">
    <location>
        <position position="282"/>
    </location>
    <ligand>
        <name>Zn(2+)</name>
        <dbReference type="ChEBI" id="CHEBI:29105"/>
        <label>2</label>
    </ligand>
</feature>
<dbReference type="PANTHER" id="PTHR11807">
    <property type="entry name" value="ATPASES OF THE PP SUPERFAMILY-RELATED"/>
    <property type="match status" value="1"/>
</dbReference>
<dbReference type="GO" id="GO:0000049">
    <property type="term" value="F:tRNA binding"/>
    <property type="evidence" value="ECO:0007669"/>
    <property type="project" value="TreeGrafter"/>
</dbReference>
<gene>
    <name evidence="6" type="ORF">apy_01710</name>
</gene>
<dbReference type="InterPro" id="IPR054306">
    <property type="entry name" value="TtuA-like_LIM_N"/>
</dbReference>
<organism evidence="6 7">
    <name type="scientific">Aeropyrum pernix</name>
    <dbReference type="NCBI Taxonomy" id="56636"/>
    <lineage>
        <taxon>Archaea</taxon>
        <taxon>Thermoproteota</taxon>
        <taxon>Thermoprotei</taxon>
        <taxon>Desulfurococcales</taxon>
        <taxon>Desulfurococcaceae</taxon>
        <taxon>Aeropyrum</taxon>
    </lineage>
</organism>
<feature type="binding site" evidence="2">
    <location>
        <position position="294"/>
    </location>
    <ligand>
        <name>Zn(2+)</name>
        <dbReference type="ChEBI" id="CHEBI:29105"/>
        <label>2</label>
    </ligand>
</feature>
<dbReference type="InterPro" id="IPR014729">
    <property type="entry name" value="Rossmann-like_a/b/a_fold"/>
</dbReference>
<evidence type="ECO:0000313" key="7">
    <source>
        <dbReference type="Proteomes" id="UP000291213"/>
    </source>
</evidence>
<feature type="binding site" evidence="3">
    <location>
        <position position="166"/>
    </location>
    <ligand>
        <name>ATP</name>
        <dbReference type="ChEBI" id="CHEBI:30616"/>
    </ligand>
</feature>
<feature type="binding site" evidence="3">
    <location>
        <position position="84"/>
    </location>
    <ligand>
        <name>ATP</name>
        <dbReference type="ChEBI" id="CHEBI:30616"/>
    </ligand>
</feature>
<dbReference type="PIRSF" id="PIRSF004976">
    <property type="entry name" value="ATPase_YdaO"/>
    <property type="match status" value="1"/>
</dbReference>
<keyword evidence="1" id="KW-0808">Transferase</keyword>
<protein>
    <submittedName>
        <fullName evidence="6">Uncharacterized protein</fullName>
    </submittedName>
</protein>
<feature type="binding site" evidence="2">
    <location>
        <position position="279"/>
    </location>
    <ligand>
        <name>Zn(2+)</name>
        <dbReference type="ChEBI" id="CHEBI:29105"/>
        <label>2</label>
    </ligand>
</feature>
<keyword evidence="3" id="KW-0067">ATP-binding</keyword>
<proteinExistence type="predicted"/>
<dbReference type="Gene3D" id="3.40.50.620">
    <property type="entry name" value="HUPs"/>
    <property type="match status" value="1"/>
</dbReference>
<dbReference type="Pfam" id="PF22082">
    <property type="entry name" value="TtuA_LIM_N"/>
    <property type="match status" value="1"/>
</dbReference>
<dbReference type="GO" id="GO:0002143">
    <property type="term" value="P:tRNA wobble position uridine thiolation"/>
    <property type="evidence" value="ECO:0007669"/>
    <property type="project" value="TreeGrafter"/>
</dbReference>
<dbReference type="InterPro" id="IPR011063">
    <property type="entry name" value="TilS/TtcA_N"/>
</dbReference>
<feature type="binding site" evidence="2">
    <location>
        <position position="7"/>
    </location>
    <ligand>
        <name>Zn(2+)</name>
        <dbReference type="ChEBI" id="CHEBI:29105"/>
        <label>1</label>
    </ligand>
</feature>
<feature type="binding site" evidence="2">
    <location>
        <position position="23"/>
    </location>
    <ligand>
        <name>Zn(2+)</name>
        <dbReference type="ChEBI" id="CHEBI:29105"/>
        <label>1</label>
    </ligand>
</feature>
<feature type="domain" description="tRNA(Ile)-lysidine/2-thiocytidine synthase N-terminal" evidence="4">
    <location>
        <begin position="51"/>
        <end position="211"/>
    </location>
</feature>
<feature type="binding site" evidence="2">
    <location>
        <position position="291"/>
    </location>
    <ligand>
        <name>Zn(2+)</name>
        <dbReference type="ChEBI" id="CHEBI:29105"/>
        <label>2</label>
    </ligand>
</feature>
<dbReference type="RefSeq" id="WP_131159518.1">
    <property type="nucleotide sequence ID" value="NZ_BDMD01000006.1"/>
</dbReference>
<dbReference type="EMBL" id="BDMD01000006">
    <property type="protein sequence ID" value="GBF08446.1"/>
    <property type="molecule type" value="Genomic_DNA"/>
</dbReference>
<feature type="binding site" evidence="2">
    <location>
        <position position="4"/>
    </location>
    <ligand>
        <name>Zn(2+)</name>
        <dbReference type="ChEBI" id="CHEBI:29105"/>
        <label>1</label>
    </ligand>
</feature>
<dbReference type="PANTHER" id="PTHR11807:SF27">
    <property type="entry name" value="TRNA-5-METHYLURIDINE(54) 2-SULFURTRANSFERASE"/>
    <property type="match status" value="1"/>
</dbReference>
<feature type="domain" description="2-thiouridine synthetase TtuA-like N-terminal LIM" evidence="5">
    <location>
        <begin position="3"/>
        <end position="28"/>
    </location>
</feature>
<evidence type="ECO:0000256" key="3">
    <source>
        <dbReference type="PIRSR" id="PIRSR004976-51"/>
    </source>
</evidence>
<accession>A0A401H7L0</accession>
<keyword evidence="2" id="KW-0479">Metal-binding</keyword>
<comment type="caution">
    <text evidence="6">The sequence shown here is derived from an EMBL/GenBank/DDBJ whole genome shotgun (WGS) entry which is preliminary data.</text>
</comment>
<keyword evidence="2" id="KW-0862">Zinc</keyword>
<dbReference type="SUPFAM" id="SSF52402">
    <property type="entry name" value="Adenine nucleotide alpha hydrolases-like"/>
    <property type="match status" value="1"/>
</dbReference>
<dbReference type="GO" id="GO:0046872">
    <property type="term" value="F:metal ion binding"/>
    <property type="evidence" value="ECO:0007669"/>
    <property type="project" value="UniProtKB-KW"/>
</dbReference>
<dbReference type="OrthoDB" id="33422at2157"/>
<dbReference type="InterPro" id="IPR035107">
    <property type="entry name" value="tRNA_thiolation_TtcA_Ctu1"/>
</dbReference>
<dbReference type="AlphaFoldDB" id="A0A401H7L0"/>
<evidence type="ECO:0000313" key="6">
    <source>
        <dbReference type="EMBL" id="GBF08446.1"/>
    </source>
</evidence>
<evidence type="ECO:0000259" key="5">
    <source>
        <dbReference type="Pfam" id="PF22082"/>
    </source>
</evidence>
<dbReference type="Proteomes" id="UP000291213">
    <property type="component" value="Unassembled WGS sequence"/>
</dbReference>
<dbReference type="GO" id="GO:0002144">
    <property type="term" value="C:cytosolic tRNA wobble base thiouridylase complex"/>
    <property type="evidence" value="ECO:0007669"/>
    <property type="project" value="TreeGrafter"/>
</dbReference>
<dbReference type="GO" id="GO:0005524">
    <property type="term" value="F:ATP binding"/>
    <property type="evidence" value="ECO:0007669"/>
    <property type="project" value="UniProtKB-KW"/>
</dbReference>
<feature type="binding site" evidence="3">
    <location>
        <position position="60"/>
    </location>
    <ligand>
        <name>ATP</name>
        <dbReference type="ChEBI" id="CHEBI:30616"/>
    </ligand>
</feature>
<feature type="binding site" evidence="2">
    <location>
        <position position="26"/>
    </location>
    <ligand>
        <name>Zn(2+)</name>
        <dbReference type="ChEBI" id="CHEBI:29105"/>
        <label>1</label>
    </ligand>
</feature>
<evidence type="ECO:0000256" key="1">
    <source>
        <dbReference type="ARBA" id="ARBA00022679"/>
    </source>
</evidence>
<name>A0A401H7L0_AERPX</name>
<dbReference type="Pfam" id="PF01171">
    <property type="entry name" value="ATP_bind_3"/>
    <property type="match status" value="1"/>
</dbReference>
<dbReference type="CDD" id="cd01993">
    <property type="entry name" value="TtuA-like"/>
    <property type="match status" value="1"/>
</dbReference>
<keyword evidence="3" id="KW-0547">Nucleotide-binding</keyword>
<dbReference type="GO" id="GO:0016740">
    <property type="term" value="F:transferase activity"/>
    <property type="evidence" value="ECO:0007669"/>
    <property type="project" value="UniProtKB-KW"/>
</dbReference>
<sequence length="331" mass="36938">MARCSVCGAPAVAYIRYQRRYLCRDHYLEFVESKVERAILRHRLVGKGDRVLAAVSGGKDSSTLLAVLSRLSRRIGFHVVALYIHLGIYEYSEKSREASIRLASQLNVPLIVFDLKEVLGAGIPELAKASRRPPCSVCGMVKRYVINAAAVELGVDAVALGHNADDIAVYNLKSFLNQDLEAISKLGVKTESIPGVAVGRVRPLYYVYEKESFLYSLLAGLPFLHEECPFVERRQMEVELKETVNQLEYKRPGLKLQMVSKLAKRVEDYPKPKGSIGRCPSCGLLSSCGECSFCRVTRRALGRPMGPVVREWFRRRAQELGLGASWRSSLS</sequence>
<reference evidence="6 7" key="1">
    <citation type="submission" date="2017-02" db="EMBL/GenBank/DDBJ databases">
        <title>isolation and characterization of a novel temperate virus Aeropyrum globular virus 1 infecting hyperthermophilic archaeon Aeropyrum.</title>
        <authorList>
            <person name="Yumiya M."/>
            <person name="Yoshida T."/>
            <person name="Sako Y."/>
        </authorList>
    </citation>
    <scope>NUCLEOTIDE SEQUENCE [LARGE SCALE GENOMIC DNA]</scope>
    <source>
        <strain evidence="6 7">YK1-12-2013</strain>
    </source>
</reference>
<evidence type="ECO:0000259" key="4">
    <source>
        <dbReference type="Pfam" id="PF01171"/>
    </source>
</evidence>
<evidence type="ECO:0000256" key="2">
    <source>
        <dbReference type="PIRSR" id="PIRSR004976-50"/>
    </source>
</evidence>
<feature type="binding site" evidence="3">
    <location>
        <position position="161"/>
    </location>
    <ligand>
        <name>ATP</name>
        <dbReference type="ChEBI" id="CHEBI:30616"/>
    </ligand>
</feature>
<feature type="binding site" evidence="3">
    <location>
        <begin position="54"/>
        <end position="56"/>
    </location>
    <ligand>
        <name>ATP</name>
        <dbReference type="ChEBI" id="CHEBI:30616"/>
    </ligand>
</feature>